<gene>
    <name evidence="8" type="ORF">N7Z68_20455</name>
</gene>
<keyword evidence="3 5" id="KW-0238">DNA-binding</keyword>
<name>A0ABT5VMK1_9BACI</name>
<dbReference type="RefSeq" id="WP_275120323.1">
    <property type="nucleotide sequence ID" value="NZ_JAOTPO010000019.1"/>
</dbReference>
<dbReference type="InterPro" id="IPR013762">
    <property type="entry name" value="Integrase-like_cat_sf"/>
</dbReference>
<evidence type="ECO:0000256" key="3">
    <source>
        <dbReference type="ARBA" id="ARBA00023125"/>
    </source>
</evidence>
<dbReference type="InterPro" id="IPR004107">
    <property type="entry name" value="Integrase_SAM-like_N"/>
</dbReference>
<accession>A0ABT5VMK1</accession>
<sequence>MAKKHSIGRGKNKKFIVRYDDYSTGIRKQKQKTFKLSKEADDFIFRINSLRNGKKDYPFLPVQQEPEKEEILFRQFAMKWYEVDYYRSVRASTFKNRRFYLDKHILPFFGDRYLHEISGDVLNEFYAELKRKGYAPKTISSIHKFLSRLLKSSVKKGYIEVDPMEQLEAKPKDPIRKAHPWSYAEIVQFIDAAEKEKKDVMYDFTLHTGLRQGEVFAVPWFNIDFDEKTVIVTRSVSYDENGVPELIPKSQESYRTVSLPTDLIDKLKQHQKQQQLMKERFGTHYHHELDLVFPKSDGGFHNPSNVRRQLYRLMEKANVRRISFHDLRHTHARMLIQSGANPSIVQKRLGHEDIETTFRYYGHLWPNADKEAVENLEKVMGKYKKK</sequence>
<protein>
    <submittedName>
        <fullName evidence="8">Site-specific integrase</fullName>
    </submittedName>
</protein>
<dbReference type="InterPro" id="IPR050090">
    <property type="entry name" value="Tyrosine_recombinase_XerCD"/>
</dbReference>
<dbReference type="EMBL" id="JAOTPO010000019">
    <property type="protein sequence ID" value="MDE5415723.1"/>
    <property type="molecule type" value="Genomic_DNA"/>
</dbReference>
<organism evidence="8 9">
    <name type="scientific">Alkalihalobacterium chitinilyticum</name>
    <dbReference type="NCBI Taxonomy" id="2980103"/>
    <lineage>
        <taxon>Bacteria</taxon>
        <taxon>Bacillati</taxon>
        <taxon>Bacillota</taxon>
        <taxon>Bacilli</taxon>
        <taxon>Bacillales</taxon>
        <taxon>Bacillaceae</taxon>
        <taxon>Alkalihalobacterium</taxon>
    </lineage>
</organism>
<evidence type="ECO:0000313" key="9">
    <source>
        <dbReference type="Proteomes" id="UP001148125"/>
    </source>
</evidence>
<proteinExistence type="inferred from homology"/>
<dbReference type="InterPro" id="IPR010998">
    <property type="entry name" value="Integrase_recombinase_N"/>
</dbReference>
<dbReference type="Gene3D" id="1.10.150.130">
    <property type="match status" value="1"/>
</dbReference>
<dbReference type="InterPro" id="IPR044068">
    <property type="entry name" value="CB"/>
</dbReference>
<evidence type="ECO:0000256" key="5">
    <source>
        <dbReference type="PROSITE-ProRule" id="PRU01248"/>
    </source>
</evidence>
<dbReference type="Proteomes" id="UP001148125">
    <property type="component" value="Unassembled WGS sequence"/>
</dbReference>
<evidence type="ECO:0000256" key="1">
    <source>
        <dbReference type="ARBA" id="ARBA00008857"/>
    </source>
</evidence>
<comment type="caution">
    <text evidence="8">The sequence shown here is derived from an EMBL/GenBank/DDBJ whole genome shotgun (WGS) entry which is preliminary data.</text>
</comment>
<dbReference type="Pfam" id="PF00589">
    <property type="entry name" value="Phage_integrase"/>
    <property type="match status" value="1"/>
</dbReference>
<dbReference type="InterPro" id="IPR002104">
    <property type="entry name" value="Integrase_catalytic"/>
</dbReference>
<dbReference type="Pfam" id="PF14659">
    <property type="entry name" value="Phage_int_SAM_3"/>
    <property type="match status" value="1"/>
</dbReference>
<dbReference type="PANTHER" id="PTHR30349:SF64">
    <property type="entry name" value="PROPHAGE INTEGRASE INTD-RELATED"/>
    <property type="match status" value="1"/>
</dbReference>
<feature type="domain" description="Tyr recombinase" evidence="6">
    <location>
        <begin position="176"/>
        <end position="374"/>
    </location>
</feature>
<dbReference type="PROSITE" id="PS51900">
    <property type="entry name" value="CB"/>
    <property type="match status" value="1"/>
</dbReference>
<dbReference type="PANTHER" id="PTHR30349">
    <property type="entry name" value="PHAGE INTEGRASE-RELATED"/>
    <property type="match status" value="1"/>
</dbReference>
<reference evidence="8" key="1">
    <citation type="submission" date="2024-05" db="EMBL/GenBank/DDBJ databases">
        <title>Alkalihalobacillus sp. strain MEB203 novel alkaliphilic bacterium from Lonar Lake, India.</title>
        <authorList>
            <person name="Joshi A."/>
            <person name="Thite S."/>
            <person name="Mengade P."/>
        </authorList>
    </citation>
    <scope>NUCLEOTIDE SEQUENCE</scope>
    <source>
        <strain evidence="8">MEB 203</strain>
    </source>
</reference>
<evidence type="ECO:0000313" key="8">
    <source>
        <dbReference type="EMBL" id="MDE5415723.1"/>
    </source>
</evidence>
<evidence type="ECO:0000259" key="6">
    <source>
        <dbReference type="PROSITE" id="PS51898"/>
    </source>
</evidence>
<feature type="domain" description="Core-binding (CB)" evidence="7">
    <location>
        <begin position="77"/>
        <end position="154"/>
    </location>
</feature>
<dbReference type="InterPro" id="IPR011010">
    <property type="entry name" value="DNA_brk_join_enz"/>
</dbReference>
<keyword evidence="4" id="KW-0233">DNA recombination</keyword>
<keyword evidence="2" id="KW-0229">DNA integration</keyword>
<evidence type="ECO:0000256" key="4">
    <source>
        <dbReference type="ARBA" id="ARBA00023172"/>
    </source>
</evidence>
<dbReference type="PROSITE" id="PS51898">
    <property type="entry name" value="TYR_RECOMBINASE"/>
    <property type="match status" value="1"/>
</dbReference>
<keyword evidence="9" id="KW-1185">Reference proteome</keyword>
<evidence type="ECO:0000259" key="7">
    <source>
        <dbReference type="PROSITE" id="PS51900"/>
    </source>
</evidence>
<dbReference type="SUPFAM" id="SSF56349">
    <property type="entry name" value="DNA breaking-rejoining enzymes"/>
    <property type="match status" value="1"/>
</dbReference>
<dbReference type="Gene3D" id="1.10.443.10">
    <property type="entry name" value="Intergrase catalytic core"/>
    <property type="match status" value="1"/>
</dbReference>
<evidence type="ECO:0000256" key="2">
    <source>
        <dbReference type="ARBA" id="ARBA00022908"/>
    </source>
</evidence>
<dbReference type="CDD" id="cd01189">
    <property type="entry name" value="INT_ICEBs1_C_like"/>
    <property type="match status" value="1"/>
</dbReference>
<comment type="similarity">
    <text evidence="1">Belongs to the 'phage' integrase family.</text>
</comment>